<accession>A0ABU2K291</accession>
<evidence type="ECO:0000259" key="2">
    <source>
        <dbReference type="Pfam" id="PF13592"/>
    </source>
</evidence>
<dbReference type="Proteomes" id="UP001183410">
    <property type="component" value="Unassembled WGS sequence"/>
</dbReference>
<dbReference type="Pfam" id="PF13592">
    <property type="entry name" value="HTH_33"/>
    <property type="match status" value="1"/>
</dbReference>
<reference evidence="4" key="1">
    <citation type="submission" date="2023-07" db="EMBL/GenBank/DDBJ databases">
        <title>30 novel species of actinomycetes from the DSMZ collection.</title>
        <authorList>
            <person name="Nouioui I."/>
        </authorList>
    </citation>
    <scope>NUCLEOTIDE SEQUENCE [LARGE SCALE GENOMIC DNA]</scope>
    <source>
        <strain evidence="4">DSM 44915</strain>
    </source>
</reference>
<comment type="caution">
    <text evidence="3">The sequence shown here is derived from an EMBL/GenBank/DDBJ whole genome shotgun (WGS) entry which is preliminary data.</text>
</comment>
<keyword evidence="4" id="KW-1185">Reference proteome</keyword>
<dbReference type="InterPro" id="IPR047655">
    <property type="entry name" value="Transpos_IS630-like"/>
</dbReference>
<feature type="domain" description="Tc1-like transposase DDE" evidence="1">
    <location>
        <begin position="63"/>
        <end position="216"/>
    </location>
</feature>
<dbReference type="RefSeq" id="WP_311670964.1">
    <property type="nucleotide sequence ID" value="NZ_JAVREO010000055.1"/>
</dbReference>
<dbReference type="InterPro" id="IPR036397">
    <property type="entry name" value="RNaseH_sf"/>
</dbReference>
<evidence type="ECO:0000313" key="4">
    <source>
        <dbReference type="Proteomes" id="UP001183410"/>
    </source>
</evidence>
<evidence type="ECO:0000259" key="1">
    <source>
        <dbReference type="Pfam" id="PF13358"/>
    </source>
</evidence>
<dbReference type="Gene3D" id="3.30.420.10">
    <property type="entry name" value="Ribonuclease H-like superfamily/Ribonuclease H"/>
    <property type="match status" value="1"/>
</dbReference>
<gene>
    <name evidence="3" type="ORF">RM844_32015</name>
</gene>
<sequence length="248" mass="28123">MIGRRFHLTYTIQGVRKMLVRNGWSCQVPAPTGDGAGRRGGGRVGEGGVAVRGRLAAARGAWLVFEDEAGFSMTPPQAKTWSQRGRTPVVRVRGRSRRRVSIAALTCYKPGHRSRLIYRPRRDDGRRDGRKSFSWRDYRDLLIAAHQQLGGPIVLVWDNLNVRKAAGLREFAEAREWLTIYYLPPYAPDLNPVEGIWSLLRRGWLSNVAFSTPEHLVQRIRRGLRHIQYRSDLIDGCLAETGLTIRPT</sequence>
<organism evidence="3 4">
    <name type="scientific">Streptomyces chisholmiae</name>
    <dbReference type="NCBI Taxonomy" id="3075540"/>
    <lineage>
        <taxon>Bacteria</taxon>
        <taxon>Bacillati</taxon>
        <taxon>Actinomycetota</taxon>
        <taxon>Actinomycetes</taxon>
        <taxon>Kitasatosporales</taxon>
        <taxon>Streptomycetaceae</taxon>
        <taxon>Streptomyces</taxon>
    </lineage>
</organism>
<evidence type="ECO:0000313" key="3">
    <source>
        <dbReference type="EMBL" id="MDT0270904.1"/>
    </source>
</evidence>
<dbReference type="Pfam" id="PF13358">
    <property type="entry name" value="DDE_3"/>
    <property type="match status" value="1"/>
</dbReference>
<dbReference type="NCBIfam" id="NF033545">
    <property type="entry name" value="transpos_IS630"/>
    <property type="match status" value="1"/>
</dbReference>
<feature type="domain" description="Winged helix-turn helix" evidence="2">
    <location>
        <begin position="2"/>
        <end position="32"/>
    </location>
</feature>
<dbReference type="EMBL" id="JAVREO010000055">
    <property type="protein sequence ID" value="MDT0270904.1"/>
    <property type="molecule type" value="Genomic_DNA"/>
</dbReference>
<dbReference type="InterPro" id="IPR038717">
    <property type="entry name" value="Tc1-like_DDE_dom"/>
</dbReference>
<protein>
    <submittedName>
        <fullName evidence="3">IS630 family transposase</fullName>
    </submittedName>
</protein>
<name>A0ABU2K291_9ACTN</name>
<dbReference type="InterPro" id="IPR025959">
    <property type="entry name" value="Winged_HTH_dom"/>
</dbReference>
<proteinExistence type="predicted"/>